<accession>A0A328AQ51</accession>
<comment type="caution">
    <text evidence="1">The sequence shown here is derived from an EMBL/GenBank/DDBJ whole genome shotgun (WGS) entry which is preliminary data.</text>
</comment>
<proteinExistence type="predicted"/>
<gene>
    <name evidence="1" type="ORF">DJ018_00170</name>
</gene>
<evidence type="ECO:0008006" key="3">
    <source>
        <dbReference type="Google" id="ProtNLM"/>
    </source>
</evidence>
<dbReference type="PIRSF" id="PIRSF008502">
    <property type="entry name" value="UCP008502"/>
    <property type="match status" value="1"/>
</dbReference>
<dbReference type="SUPFAM" id="SSF160379">
    <property type="entry name" value="SP0830-like"/>
    <property type="match status" value="1"/>
</dbReference>
<evidence type="ECO:0000313" key="2">
    <source>
        <dbReference type="Proteomes" id="UP000249725"/>
    </source>
</evidence>
<dbReference type="Gene3D" id="3.30.70.1280">
    <property type="entry name" value="SP0830-like domains"/>
    <property type="match status" value="1"/>
</dbReference>
<dbReference type="PANTHER" id="PTHR36439">
    <property type="entry name" value="BLL4334 PROTEIN"/>
    <property type="match status" value="1"/>
</dbReference>
<dbReference type="Pfam" id="PF08002">
    <property type="entry name" value="DUF1697"/>
    <property type="match status" value="1"/>
</dbReference>
<dbReference type="AlphaFoldDB" id="A0A328AQ51"/>
<evidence type="ECO:0000313" key="1">
    <source>
        <dbReference type="EMBL" id="RAK56441.1"/>
    </source>
</evidence>
<dbReference type="RefSeq" id="WP_111512792.1">
    <property type="nucleotide sequence ID" value="NZ_QFYR01000001.1"/>
</dbReference>
<name>A0A328AQ51_9CAUL</name>
<reference evidence="2" key="1">
    <citation type="submission" date="2018-05" db="EMBL/GenBank/DDBJ databases">
        <authorList>
            <person name="Li X."/>
        </authorList>
    </citation>
    <scope>NUCLEOTIDE SEQUENCE [LARGE SCALE GENOMIC DNA]</scope>
    <source>
        <strain evidence="2">YIM 73061</strain>
    </source>
</reference>
<dbReference type="InterPro" id="IPR012545">
    <property type="entry name" value="DUF1697"/>
</dbReference>
<dbReference type="OrthoDB" id="9806494at2"/>
<organism evidence="1 2">
    <name type="scientific">Phenylobacterium deserti</name>
    <dbReference type="NCBI Taxonomy" id="1914756"/>
    <lineage>
        <taxon>Bacteria</taxon>
        <taxon>Pseudomonadati</taxon>
        <taxon>Pseudomonadota</taxon>
        <taxon>Alphaproteobacteria</taxon>
        <taxon>Caulobacterales</taxon>
        <taxon>Caulobacteraceae</taxon>
        <taxon>Phenylobacterium</taxon>
    </lineage>
</organism>
<dbReference type="Proteomes" id="UP000249725">
    <property type="component" value="Unassembled WGS sequence"/>
</dbReference>
<keyword evidence="2" id="KW-1185">Reference proteome</keyword>
<protein>
    <recommendedName>
        <fullName evidence="3">DUF1697 domain-containing protein</fullName>
    </recommendedName>
</protein>
<dbReference type="PANTHER" id="PTHR36439:SF1">
    <property type="entry name" value="DUF1697 DOMAIN-CONTAINING PROTEIN"/>
    <property type="match status" value="1"/>
</dbReference>
<sequence length="171" mass="17735">MTAYVALLRAVNVGSAQLPMADLKALCEAAGFEAVRTYIASGNALFRSDLSEAEVKSRLEAALAGYFKADMPVMVRTAGEMAQICAANPFPEAKGSAVAAIFLDAPPPPDALGEVRNQADDERLQIVGREIWVAYGAAGMGRTKLKIPAAAGGTARNANTVAKLAELAAAL</sequence>
<dbReference type="EMBL" id="QFYR01000001">
    <property type="protein sequence ID" value="RAK56441.1"/>
    <property type="molecule type" value="Genomic_DNA"/>
</dbReference>